<evidence type="ECO:0000313" key="2">
    <source>
        <dbReference type="EMBL" id="SDX87716.1"/>
    </source>
</evidence>
<dbReference type="InterPro" id="IPR052739">
    <property type="entry name" value="FAAH2"/>
</dbReference>
<sequence>MAELWQASAAVIAARVRSRETSAREECEAAIARMQAVNPAINAVVDETAEAALAEADAVDAKLARGEEPGPLAGVPCTVKINIDYAGRPTTNGLKLQKDLTAPEDSPIVSNLRAAGGVVIGRTNTPAFSLRWFARNSLHGTTLNPHDRTLTPGGSSGGAGSAVAAGIGAVAHGTDIAGSIRYPAYACGVHGLRPTLGRVPAANLSGADRSIGAQLTAVSGPLARTIDDLRISLAAMSAEDLRDPWRMPAPLTGPAVPRRVALCLAPDGMKVDPEVTEALKGAAAALSDAGWEVDEIAPPSIAEAQRINIALWMLDFSVNGTPKLAPEGDPDAIFCAAQMMKIAEGSDPVKALQDRIPLLRAWQMFLEDWPVLLCPMSGEAPFENNSDVRSEADFARIYAAQMTQVGLPALGLPALSVSTGRPGRPMGVQLVGRKFREDVLLEAGAAIEAAHPPIRPVDPFAAG</sequence>
<protein>
    <submittedName>
        <fullName evidence="2">Amidase</fullName>
    </submittedName>
</protein>
<dbReference type="InterPro" id="IPR036928">
    <property type="entry name" value="AS_sf"/>
</dbReference>
<dbReference type="Pfam" id="PF01425">
    <property type="entry name" value="Amidase"/>
    <property type="match status" value="1"/>
</dbReference>
<dbReference type="EMBL" id="FNMZ01000012">
    <property type="protein sequence ID" value="SDX87716.1"/>
    <property type="molecule type" value="Genomic_DNA"/>
</dbReference>
<dbReference type="Gene3D" id="3.90.1300.10">
    <property type="entry name" value="Amidase signature (AS) domain"/>
    <property type="match status" value="1"/>
</dbReference>
<proteinExistence type="predicted"/>
<accession>A0A1H3F9P0</accession>
<organism evidence="2 3">
    <name type="scientific">Albimonas donghaensis</name>
    <dbReference type="NCBI Taxonomy" id="356660"/>
    <lineage>
        <taxon>Bacteria</taxon>
        <taxon>Pseudomonadati</taxon>
        <taxon>Pseudomonadota</taxon>
        <taxon>Alphaproteobacteria</taxon>
        <taxon>Rhodobacterales</taxon>
        <taxon>Paracoccaceae</taxon>
        <taxon>Albimonas</taxon>
    </lineage>
</organism>
<reference evidence="2 3" key="1">
    <citation type="submission" date="2016-10" db="EMBL/GenBank/DDBJ databases">
        <authorList>
            <person name="de Groot N.N."/>
        </authorList>
    </citation>
    <scope>NUCLEOTIDE SEQUENCE [LARGE SCALE GENOMIC DNA]</scope>
    <source>
        <strain evidence="2 3">DSM 17890</strain>
    </source>
</reference>
<dbReference type="InterPro" id="IPR020556">
    <property type="entry name" value="Amidase_CS"/>
</dbReference>
<dbReference type="OrthoDB" id="9777859at2"/>
<dbReference type="Proteomes" id="UP000199118">
    <property type="component" value="Unassembled WGS sequence"/>
</dbReference>
<dbReference type="GO" id="GO:0012505">
    <property type="term" value="C:endomembrane system"/>
    <property type="evidence" value="ECO:0007669"/>
    <property type="project" value="TreeGrafter"/>
</dbReference>
<dbReference type="RefSeq" id="WP_092685122.1">
    <property type="nucleotide sequence ID" value="NZ_FNMZ01000012.1"/>
</dbReference>
<feature type="domain" description="Amidase" evidence="1">
    <location>
        <begin position="28"/>
        <end position="441"/>
    </location>
</feature>
<dbReference type="SUPFAM" id="SSF75304">
    <property type="entry name" value="Amidase signature (AS) enzymes"/>
    <property type="match status" value="1"/>
</dbReference>
<dbReference type="PANTHER" id="PTHR43372">
    <property type="entry name" value="FATTY-ACID AMIDE HYDROLASE"/>
    <property type="match status" value="1"/>
</dbReference>
<keyword evidence="3" id="KW-1185">Reference proteome</keyword>
<name>A0A1H3F9P0_9RHOB</name>
<dbReference type="STRING" id="356660.SAMN05444336_11218"/>
<dbReference type="PANTHER" id="PTHR43372:SF4">
    <property type="entry name" value="FATTY-ACID AMIDE HYDROLASE 2"/>
    <property type="match status" value="1"/>
</dbReference>
<dbReference type="AlphaFoldDB" id="A0A1H3F9P0"/>
<dbReference type="NCBIfam" id="NF005687">
    <property type="entry name" value="PRK07487.1"/>
    <property type="match status" value="1"/>
</dbReference>
<dbReference type="InterPro" id="IPR023631">
    <property type="entry name" value="Amidase_dom"/>
</dbReference>
<evidence type="ECO:0000313" key="3">
    <source>
        <dbReference type="Proteomes" id="UP000199118"/>
    </source>
</evidence>
<gene>
    <name evidence="2" type="ORF">SAMN05444336_11218</name>
</gene>
<evidence type="ECO:0000259" key="1">
    <source>
        <dbReference type="Pfam" id="PF01425"/>
    </source>
</evidence>
<dbReference type="PROSITE" id="PS00571">
    <property type="entry name" value="AMIDASES"/>
    <property type="match status" value="1"/>
</dbReference>